<dbReference type="SUPFAM" id="SSF50475">
    <property type="entry name" value="FMN-binding split barrel"/>
    <property type="match status" value="1"/>
</dbReference>
<accession>A0ABV6N3H6</accession>
<protein>
    <submittedName>
        <fullName evidence="1">Pyridoxamine 5'-phosphate oxidase family protein</fullName>
    </submittedName>
</protein>
<dbReference type="PANTHER" id="PTHR42815:SF2">
    <property type="entry name" value="FAD-BINDING, PUTATIVE (AFU_ORTHOLOGUE AFUA_6G07600)-RELATED"/>
    <property type="match status" value="1"/>
</dbReference>
<dbReference type="EMBL" id="JBHLUD010000013">
    <property type="protein sequence ID" value="MFC0547146.1"/>
    <property type="molecule type" value="Genomic_DNA"/>
</dbReference>
<evidence type="ECO:0000313" key="1">
    <source>
        <dbReference type="EMBL" id="MFC0547146.1"/>
    </source>
</evidence>
<organism evidence="1 2">
    <name type="scientific">Kutzneria chonburiensis</name>
    <dbReference type="NCBI Taxonomy" id="1483604"/>
    <lineage>
        <taxon>Bacteria</taxon>
        <taxon>Bacillati</taxon>
        <taxon>Actinomycetota</taxon>
        <taxon>Actinomycetes</taxon>
        <taxon>Pseudonocardiales</taxon>
        <taxon>Pseudonocardiaceae</taxon>
        <taxon>Kutzneria</taxon>
    </lineage>
</organism>
<reference evidence="1 2" key="1">
    <citation type="submission" date="2024-09" db="EMBL/GenBank/DDBJ databases">
        <authorList>
            <person name="Sun Q."/>
            <person name="Mori K."/>
        </authorList>
    </citation>
    <scope>NUCLEOTIDE SEQUENCE [LARGE SCALE GENOMIC DNA]</scope>
    <source>
        <strain evidence="1 2">TBRC 1432</strain>
    </source>
</reference>
<dbReference type="Gene3D" id="2.30.110.10">
    <property type="entry name" value="Electron Transport, Fmn-binding Protein, Chain A"/>
    <property type="match status" value="1"/>
</dbReference>
<comment type="caution">
    <text evidence="1">The sequence shown here is derived from an EMBL/GenBank/DDBJ whole genome shotgun (WGS) entry which is preliminary data.</text>
</comment>
<name>A0ABV6N3H6_9PSEU</name>
<keyword evidence="2" id="KW-1185">Reference proteome</keyword>
<dbReference type="Proteomes" id="UP001589810">
    <property type="component" value="Unassembled WGS sequence"/>
</dbReference>
<dbReference type="InterPro" id="IPR012349">
    <property type="entry name" value="Split_barrel_FMN-bd"/>
</dbReference>
<proteinExistence type="predicted"/>
<sequence length="257" mass="27804">MGGFHDGELAVQERAGVRYLAQRLGPMLAPPDLSGGAGRFLAGRDLAVITARDHSGRLWTSPLVAHAGFLDGYNALLHVNALPHKGDPLHDLPAGQQIGMVAIDFAARRRMRVNGLLTRVDGGLHIEVEQAYGNCPQHINPDHRLPPAPHPSLTDRAALIGAADTFFLGTIHPVRGADASHRGGDSGFVHLSGDDLWWDDLPGNNMFNSLGNIAANDEAALLFLDFDTGARLHLSGRAEIEWIGTDRRVHFRVEARK</sequence>
<evidence type="ECO:0000313" key="2">
    <source>
        <dbReference type="Proteomes" id="UP001589810"/>
    </source>
</evidence>
<dbReference type="RefSeq" id="WP_273937385.1">
    <property type="nucleotide sequence ID" value="NZ_CP097263.1"/>
</dbReference>
<dbReference type="PANTHER" id="PTHR42815">
    <property type="entry name" value="FAD-BINDING, PUTATIVE (AFU_ORTHOLOGUE AFUA_6G07600)-RELATED"/>
    <property type="match status" value="1"/>
</dbReference>
<gene>
    <name evidence="1" type="ORF">ACFFH7_36940</name>
</gene>